<evidence type="ECO:0000256" key="1">
    <source>
        <dbReference type="SAM" id="Phobius"/>
    </source>
</evidence>
<keyword evidence="1" id="KW-0812">Transmembrane</keyword>
<comment type="caution">
    <text evidence="2">The sequence shown here is derived from an EMBL/GenBank/DDBJ whole genome shotgun (WGS) entry which is preliminary data.</text>
</comment>
<keyword evidence="1" id="KW-0472">Membrane</keyword>
<accession>A0A397T5X3</accession>
<evidence type="ECO:0000313" key="2">
    <source>
        <dbReference type="EMBL" id="RIA90434.1"/>
    </source>
</evidence>
<feature type="transmembrane region" description="Helical" evidence="1">
    <location>
        <begin position="50"/>
        <end position="69"/>
    </location>
</feature>
<dbReference type="AlphaFoldDB" id="A0A397T5X3"/>
<dbReference type="EMBL" id="QKYT01000181">
    <property type="protein sequence ID" value="RIA90434.1"/>
    <property type="molecule type" value="Genomic_DNA"/>
</dbReference>
<gene>
    <name evidence="2" type="ORF">C1645_805728</name>
</gene>
<sequence length="203" mass="23192">MNSFEKNSTNIKILLLILSLGGLLNFSLEVAKIALFNKTNGELNLSPMDYVYLTALILGVSGYWCCHVTESDGNYNSYRSCYLYIIELSVKISVEDRYSSVRVCCNVKLLVHKLPVPDEFLATSTTITQGALRNAFKITDKGQKETFEDIQTSLDKVMDKKIDEIKRSMDEKDKKIYEMIEEMNKSINEIKKNQSKDEILCEN</sequence>
<organism evidence="2 3">
    <name type="scientific">Glomus cerebriforme</name>
    <dbReference type="NCBI Taxonomy" id="658196"/>
    <lineage>
        <taxon>Eukaryota</taxon>
        <taxon>Fungi</taxon>
        <taxon>Fungi incertae sedis</taxon>
        <taxon>Mucoromycota</taxon>
        <taxon>Glomeromycotina</taxon>
        <taxon>Glomeromycetes</taxon>
        <taxon>Glomerales</taxon>
        <taxon>Glomeraceae</taxon>
        <taxon>Glomus</taxon>
    </lineage>
</organism>
<dbReference type="Proteomes" id="UP000265703">
    <property type="component" value="Unassembled WGS sequence"/>
</dbReference>
<protein>
    <submittedName>
        <fullName evidence="2">Uncharacterized protein</fullName>
    </submittedName>
</protein>
<proteinExistence type="predicted"/>
<evidence type="ECO:0000313" key="3">
    <source>
        <dbReference type="Proteomes" id="UP000265703"/>
    </source>
</evidence>
<keyword evidence="1" id="KW-1133">Transmembrane helix</keyword>
<reference evidence="2 3" key="1">
    <citation type="submission" date="2018-06" db="EMBL/GenBank/DDBJ databases">
        <title>Comparative genomics reveals the genomic features of Rhizophagus irregularis, R. cerebriforme, R. diaphanum and Gigaspora rosea, and their symbiotic lifestyle signature.</title>
        <authorList>
            <person name="Morin E."/>
            <person name="San Clemente H."/>
            <person name="Chen E.C.H."/>
            <person name="De La Providencia I."/>
            <person name="Hainaut M."/>
            <person name="Kuo A."/>
            <person name="Kohler A."/>
            <person name="Murat C."/>
            <person name="Tang N."/>
            <person name="Roy S."/>
            <person name="Loubradou J."/>
            <person name="Henrissat B."/>
            <person name="Grigoriev I.V."/>
            <person name="Corradi N."/>
            <person name="Roux C."/>
            <person name="Martin F.M."/>
        </authorList>
    </citation>
    <scope>NUCLEOTIDE SEQUENCE [LARGE SCALE GENOMIC DNA]</scope>
    <source>
        <strain evidence="2 3">DAOM 227022</strain>
    </source>
</reference>
<keyword evidence="3" id="KW-1185">Reference proteome</keyword>
<name>A0A397T5X3_9GLOM</name>